<dbReference type="EMBL" id="QEAP01001748">
    <property type="protein sequence ID" value="TPX41238.1"/>
    <property type="molecule type" value="Genomic_DNA"/>
</dbReference>
<accession>A0A507CQ69</accession>
<proteinExistence type="predicted"/>
<evidence type="ECO:0000313" key="2">
    <source>
        <dbReference type="EMBL" id="TPX41238.1"/>
    </source>
</evidence>
<feature type="region of interest" description="Disordered" evidence="1">
    <location>
        <begin position="153"/>
        <end position="172"/>
    </location>
</feature>
<feature type="compositionally biased region" description="Basic and acidic residues" evidence="1">
    <location>
        <begin position="279"/>
        <end position="298"/>
    </location>
</feature>
<feature type="region of interest" description="Disordered" evidence="1">
    <location>
        <begin position="235"/>
        <end position="298"/>
    </location>
</feature>
<sequence>LVNAANVTDVIAKRVTCLKCDGRGWSHPKDGKKKHDRQSNVQCKGCRTCSSCNGTGILQDITTCLDCQSLGYIHPNDPYACRTTPRCHDCVTCKSCHGSGNVHKVPGTPTFSLASLTGSSMSMKGKGNSSSGSKIDVQNAVVISSPIMARLRSEKNSAANSPAASAGPSRAASTELTMITHVVKFPSAGLGGNGDSAGGSNPEISKEVVAGDLQQTVSLDMLQLTACLVQHQLTPEQAGGSSEEVMDASDSSFTMPMPEDPFKDDSNENMNSSETLPDDNIKENDLIVEDIRSSEAAQ</sequence>
<name>A0A507CQ69_9FUNG</name>
<protein>
    <submittedName>
        <fullName evidence="2">Uncharacterized protein</fullName>
    </submittedName>
</protein>
<comment type="caution">
    <text evidence="2">The sequence shown here is derived from an EMBL/GenBank/DDBJ whole genome shotgun (WGS) entry which is preliminary data.</text>
</comment>
<feature type="compositionally biased region" description="Low complexity" evidence="1">
    <location>
        <begin position="156"/>
        <end position="172"/>
    </location>
</feature>
<dbReference type="Proteomes" id="UP000320333">
    <property type="component" value="Unassembled WGS sequence"/>
</dbReference>
<dbReference type="OrthoDB" id="2132272at2759"/>
<gene>
    <name evidence="2" type="ORF">CcCBS67573_g10587</name>
</gene>
<feature type="non-terminal residue" evidence="2">
    <location>
        <position position="1"/>
    </location>
</feature>
<dbReference type="AlphaFoldDB" id="A0A507CQ69"/>
<reference evidence="2 3" key="1">
    <citation type="journal article" date="2019" name="Sci. Rep.">
        <title>Comparative genomics of chytrid fungi reveal insights into the obligate biotrophic and pathogenic lifestyle of Synchytrium endobioticum.</title>
        <authorList>
            <person name="van de Vossenberg B.T.L.H."/>
            <person name="Warris S."/>
            <person name="Nguyen H.D.T."/>
            <person name="van Gent-Pelzer M.P.E."/>
            <person name="Joly D.L."/>
            <person name="van de Geest H.C."/>
            <person name="Bonants P.J.M."/>
            <person name="Smith D.S."/>
            <person name="Levesque C.A."/>
            <person name="van der Lee T.A.J."/>
        </authorList>
    </citation>
    <scope>NUCLEOTIDE SEQUENCE [LARGE SCALE GENOMIC DNA]</scope>
    <source>
        <strain evidence="2 3">CBS 675.73</strain>
    </source>
</reference>
<evidence type="ECO:0000313" key="3">
    <source>
        <dbReference type="Proteomes" id="UP000320333"/>
    </source>
</evidence>
<keyword evidence="3" id="KW-1185">Reference proteome</keyword>
<organism evidence="2 3">
    <name type="scientific">Chytriomyces confervae</name>
    <dbReference type="NCBI Taxonomy" id="246404"/>
    <lineage>
        <taxon>Eukaryota</taxon>
        <taxon>Fungi</taxon>
        <taxon>Fungi incertae sedis</taxon>
        <taxon>Chytridiomycota</taxon>
        <taxon>Chytridiomycota incertae sedis</taxon>
        <taxon>Chytridiomycetes</taxon>
        <taxon>Chytridiales</taxon>
        <taxon>Chytriomycetaceae</taxon>
        <taxon>Chytriomyces</taxon>
    </lineage>
</organism>
<evidence type="ECO:0000256" key="1">
    <source>
        <dbReference type="SAM" id="MobiDB-lite"/>
    </source>
</evidence>